<reference evidence="1" key="1">
    <citation type="submission" date="2020-02" db="EMBL/GenBank/DDBJ databases">
        <authorList>
            <person name="Palmer J.M."/>
        </authorList>
    </citation>
    <scope>NUCLEOTIDE SEQUENCE</scope>
    <source>
        <strain evidence="1">EPUS1.4</strain>
        <tissue evidence="1">Thallus</tissue>
    </source>
</reference>
<dbReference type="Proteomes" id="UP000606974">
    <property type="component" value="Unassembled WGS sequence"/>
</dbReference>
<organism evidence="1 2">
    <name type="scientific">Endocarpon pusillum</name>
    <dbReference type="NCBI Taxonomy" id="364733"/>
    <lineage>
        <taxon>Eukaryota</taxon>
        <taxon>Fungi</taxon>
        <taxon>Dikarya</taxon>
        <taxon>Ascomycota</taxon>
        <taxon>Pezizomycotina</taxon>
        <taxon>Eurotiomycetes</taxon>
        <taxon>Chaetothyriomycetidae</taxon>
        <taxon>Verrucariales</taxon>
        <taxon>Verrucariaceae</taxon>
        <taxon>Endocarpon</taxon>
    </lineage>
</organism>
<sequence>MPEAWFNVRIFGTIDQRSRIEDYPRNSEDQLMQAAVYGVIRQGLAWIVTKDTKRKYSVVEDSSMSSMTRVLSNSMPSDRTCCD</sequence>
<dbReference type="EMBL" id="JAACFV010000001">
    <property type="protein sequence ID" value="KAF7514465.1"/>
    <property type="molecule type" value="Genomic_DNA"/>
</dbReference>
<evidence type="ECO:0000313" key="1">
    <source>
        <dbReference type="EMBL" id="KAF7514465.1"/>
    </source>
</evidence>
<keyword evidence="2" id="KW-1185">Reference proteome</keyword>
<dbReference type="AlphaFoldDB" id="A0A8H7EAC8"/>
<gene>
    <name evidence="1" type="ORF">GJ744_000235</name>
</gene>
<name>A0A8H7EAC8_9EURO</name>
<proteinExistence type="predicted"/>
<evidence type="ECO:0000313" key="2">
    <source>
        <dbReference type="Proteomes" id="UP000606974"/>
    </source>
</evidence>
<accession>A0A8H7EAC8</accession>
<protein>
    <submittedName>
        <fullName evidence="1">Uncharacterized protein</fullName>
    </submittedName>
</protein>
<comment type="caution">
    <text evidence="1">The sequence shown here is derived from an EMBL/GenBank/DDBJ whole genome shotgun (WGS) entry which is preliminary data.</text>
</comment>